<keyword evidence="4" id="KW-1185">Reference proteome</keyword>
<accession>A0A6A6Z3P8</accession>
<name>A0A6A6Z3P8_9PEZI</name>
<reference evidence="5" key="3">
    <citation type="submission" date="2025-04" db="UniProtKB">
        <authorList>
            <consortium name="RefSeq"/>
        </authorList>
    </citation>
    <scope>IDENTIFICATION</scope>
    <source>
        <strain evidence="5">CBS 304.34</strain>
    </source>
</reference>
<dbReference type="Proteomes" id="UP000504636">
    <property type="component" value="Unplaced"/>
</dbReference>
<evidence type="ECO:0000313" key="3">
    <source>
        <dbReference type="EMBL" id="KAF2814904.1"/>
    </source>
</evidence>
<keyword evidence="2" id="KW-1133">Transmembrane helix</keyword>
<dbReference type="EMBL" id="MU003694">
    <property type="protein sequence ID" value="KAF2814904.1"/>
    <property type="molecule type" value="Genomic_DNA"/>
</dbReference>
<keyword evidence="2" id="KW-0472">Membrane</keyword>
<feature type="transmembrane region" description="Helical" evidence="2">
    <location>
        <begin position="109"/>
        <end position="131"/>
    </location>
</feature>
<keyword evidence="2" id="KW-0812">Transmembrane</keyword>
<gene>
    <name evidence="3 5" type="ORF">BDZ99DRAFT_472272</name>
</gene>
<dbReference type="GeneID" id="54462669"/>
<feature type="compositionally biased region" description="Polar residues" evidence="1">
    <location>
        <begin position="190"/>
        <end position="205"/>
    </location>
</feature>
<organism evidence="3">
    <name type="scientific">Mytilinidion resinicola</name>
    <dbReference type="NCBI Taxonomy" id="574789"/>
    <lineage>
        <taxon>Eukaryota</taxon>
        <taxon>Fungi</taxon>
        <taxon>Dikarya</taxon>
        <taxon>Ascomycota</taxon>
        <taxon>Pezizomycotina</taxon>
        <taxon>Dothideomycetes</taxon>
        <taxon>Pleosporomycetidae</taxon>
        <taxon>Mytilinidiales</taxon>
        <taxon>Mytilinidiaceae</taxon>
        <taxon>Mytilinidion</taxon>
    </lineage>
</organism>
<dbReference type="AlphaFoldDB" id="A0A6A6Z3P8"/>
<protein>
    <submittedName>
        <fullName evidence="3 5">Uncharacterized protein</fullName>
    </submittedName>
</protein>
<evidence type="ECO:0000313" key="4">
    <source>
        <dbReference type="Proteomes" id="UP000504636"/>
    </source>
</evidence>
<proteinExistence type="predicted"/>
<reference evidence="3 5" key="1">
    <citation type="journal article" date="2020" name="Stud. Mycol.">
        <title>101 Dothideomycetes genomes: a test case for predicting lifestyles and emergence of pathogens.</title>
        <authorList>
            <person name="Haridas S."/>
            <person name="Albert R."/>
            <person name="Binder M."/>
            <person name="Bloem J."/>
            <person name="Labutti K."/>
            <person name="Salamov A."/>
            <person name="Andreopoulos B."/>
            <person name="Baker S."/>
            <person name="Barry K."/>
            <person name="Bills G."/>
            <person name="Bluhm B."/>
            <person name="Cannon C."/>
            <person name="Castanera R."/>
            <person name="Culley D."/>
            <person name="Daum C."/>
            <person name="Ezra D."/>
            <person name="Gonzalez J."/>
            <person name="Henrissat B."/>
            <person name="Kuo A."/>
            <person name="Liang C."/>
            <person name="Lipzen A."/>
            <person name="Lutzoni F."/>
            <person name="Magnuson J."/>
            <person name="Mondo S."/>
            <person name="Nolan M."/>
            <person name="Ohm R."/>
            <person name="Pangilinan J."/>
            <person name="Park H.-J."/>
            <person name="Ramirez L."/>
            <person name="Alfaro M."/>
            <person name="Sun H."/>
            <person name="Tritt A."/>
            <person name="Yoshinaga Y."/>
            <person name="Zwiers L.-H."/>
            <person name="Turgeon B."/>
            <person name="Goodwin S."/>
            <person name="Spatafora J."/>
            <person name="Crous P."/>
            <person name="Grigoriev I."/>
        </authorList>
    </citation>
    <scope>NUCLEOTIDE SEQUENCE</scope>
    <source>
        <strain evidence="3 5">CBS 304.34</strain>
    </source>
</reference>
<dbReference type="RefSeq" id="XP_033581868.1">
    <property type="nucleotide sequence ID" value="XM_033721776.1"/>
</dbReference>
<feature type="region of interest" description="Disordered" evidence="1">
    <location>
        <begin position="177"/>
        <end position="205"/>
    </location>
</feature>
<reference evidence="5" key="2">
    <citation type="submission" date="2020-04" db="EMBL/GenBank/DDBJ databases">
        <authorList>
            <consortium name="NCBI Genome Project"/>
        </authorList>
    </citation>
    <scope>NUCLEOTIDE SEQUENCE</scope>
    <source>
        <strain evidence="5">CBS 304.34</strain>
    </source>
</reference>
<sequence>MAASWHSQRPGSYFQSGEDAPALAVEGVQPALCQPTRSHLFCARFASVRLQRIRREIPAVSFGRRSSMHTKDARGDTWPVPRRNQATTLTREPSTVTTAHQHTLLFSELLSLLISLYGTMMYFLVFATLIFSTPAYLVCDLANCQLTAVTISSTDDCIASLNHSIFLRSNGVQLTRANPRHETPHPRITRLNTSPSSGWRSPNLR</sequence>
<evidence type="ECO:0000256" key="2">
    <source>
        <dbReference type="SAM" id="Phobius"/>
    </source>
</evidence>
<evidence type="ECO:0000256" key="1">
    <source>
        <dbReference type="SAM" id="MobiDB-lite"/>
    </source>
</evidence>
<evidence type="ECO:0000313" key="5">
    <source>
        <dbReference type="RefSeq" id="XP_033581868.1"/>
    </source>
</evidence>